<dbReference type="AlphaFoldDB" id="A0A7V3V095"/>
<proteinExistence type="predicted"/>
<keyword evidence="1" id="KW-0812">Transmembrane</keyword>
<gene>
    <name evidence="2" type="ORF">ENX16_05350</name>
</gene>
<accession>A0A7V3V095</accession>
<comment type="caution">
    <text evidence="2">The sequence shown here is derived from an EMBL/GenBank/DDBJ whole genome shotgun (WGS) entry which is preliminary data.</text>
</comment>
<evidence type="ECO:0000256" key="1">
    <source>
        <dbReference type="SAM" id="Phobius"/>
    </source>
</evidence>
<name>A0A7V3V095_UNCW3</name>
<evidence type="ECO:0000313" key="2">
    <source>
        <dbReference type="EMBL" id="HGD13486.1"/>
    </source>
</evidence>
<dbReference type="EMBL" id="DTMZ01000123">
    <property type="protein sequence ID" value="HGD13486.1"/>
    <property type="molecule type" value="Genomic_DNA"/>
</dbReference>
<organism evidence="2">
    <name type="scientific">candidate division WOR-3 bacterium</name>
    <dbReference type="NCBI Taxonomy" id="2052148"/>
    <lineage>
        <taxon>Bacteria</taxon>
        <taxon>Bacteria division WOR-3</taxon>
    </lineage>
</organism>
<feature type="transmembrane region" description="Helical" evidence="1">
    <location>
        <begin position="7"/>
        <end position="28"/>
    </location>
</feature>
<protein>
    <recommendedName>
        <fullName evidence="3">DUF4249 family protein</fullName>
    </recommendedName>
</protein>
<keyword evidence="1" id="KW-0472">Membrane</keyword>
<evidence type="ECO:0008006" key="3">
    <source>
        <dbReference type="Google" id="ProtNLM"/>
    </source>
</evidence>
<reference evidence="2" key="1">
    <citation type="journal article" date="2020" name="mSystems">
        <title>Genome- and Community-Level Interaction Insights into Carbon Utilization and Element Cycling Functions of Hydrothermarchaeota in Hydrothermal Sediment.</title>
        <authorList>
            <person name="Zhou Z."/>
            <person name="Liu Y."/>
            <person name="Xu W."/>
            <person name="Pan J."/>
            <person name="Luo Z.H."/>
            <person name="Li M."/>
        </authorList>
    </citation>
    <scope>NUCLEOTIDE SEQUENCE [LARGE SCALE GENOMIC DNA]</scope>
    <source>
        <strain evidence="2">SpSt-914</strain>
    </source>
</reference>
<keyword evidence="1" id="KW-1133">Transmembrane helix</keyword>
<sequence>MKRGHKQFVIAVSSFFVRIVFLLGVIFLNCHKQDPNYSVPMINGYLYREEYYDYSVEYERYVEVFDPKGLRMVPVVKLNNEELKAFYYTWTKYGYGDTVPFPVNYDYELEVTHYFGRAGARVRMPGNFTVLTPPERYILKQDSSLAINWTTSAGAEWYWVEINIDYEYRDTLGFEDYWSFRLDTMVSDTVLVIPSEQIFPGFIEDVYEGDGSVMVWSGSGPAIEPGDKGNVTGVGFGFFNAINEPREKYFYVEAPVVTRRCPDMWMARIQMINRLRSRMLKI</sequence>